<sequence>MASTCNRVIGRVSSSLSSLKSAISKTKPSRTFSSKGSTTTSSSPPLPAVPRFSSITKSPVERLGCVQSLLPLHSAVAVARLNSRLSERSRSCRALSHELGLSVPR</sequence>
<accession>A0ABC8V566</accession>
<dbReference type="EMBL" id="CAUOFW020010446">
    <property type="protein sequence ID" value="CAK9188414.1"/>
    <property type="molecule type" value="Genomic_DNA"/>
</dbReference>
<dbReference type="PANTHER" id="PTHR33156:SF9">
    <property type="entry name" value="PROTEIN NUCLEAR FUSION DEFECTIVE 6, CHLOROPLASTIC_MITOCHONDRIAL"/>
    <property type="match status" value="1"/>
</dbReference>
<feature type="region of interest" description="Disordered" evidence="1">
    <location>
        <begin position="20"/>
        <end position="53"/>
    </location>
</feature>
<gene>
    <name evidence="2" type="ORF">ILEXP_LOCUS59098</name>
</gene>
<dbReference type="AlphaFoldDB" id="A0ABC8V566"/>
<evidence type="ECO:0000256" key="1">
    <source>
        <dbReference type="SAM" id="MobiDB-lite"/>
    </source>
</evidence>
<evidence type="ECO:0000313" key="3">
    <source>
        <dbReference type="Proteomes" id="UP001642360"/>
    </source>
</evidence>
<evidence type="ECO:0000313" key="2">
    <source>
        <dbReference type="EMBL" id="CAK9188414.1"/>
    </source>
</evidence>
<proteinExistence type="predicted"/>
<name>A0ABC8V566_9AQUA</name>
<organism evidence="2 3">
    <name type="scientific">Ilex paraguariensis</name>
    <name type="common">yerba mate</name>
    <dbReference type="NCBI Taxonomy" id="185542"/>
    <lineage>
        <taxon>Eukaryota</taxon>
        <taxon>Viridiplantae</taxon>
        <taxon>Streptophyta</taxon>
        <taxon>Embryophyta</taxon>
        <taxon>Tracheophyta</taxon>
        <taxon>Spermatophyta</taxon>
        <taxon>Magnoliopsida</taxon>
        <taxon>eudicotyledons</taxon>
        <taxon>Gunneridae</taxon>
        <taxon>Pentapetalae</taxon>
        <taxon>asterids</taxon>
        <taxon>campanulids</taxon>
        <taxon>Aquifoliales</taxon>
        <taxon>Aquifoliaceae</taxon>
        <taxon>Ilex</taxon>
    </lineage>
</organism>
<feature type="compositionally biased region" description="Low complexity" evidence="1">
    <location>
        <begin position="20"/>
        <end position="43"/>
    </location>
</feature>
<reference evidence="2 3" key="1">
    <citation type="submission" date="2024-02" db="EMBL/GenBank/DDBJ databases">
        <authorList>
            <person name="Vignale AGUSTIN F."/>
            <person name="Sosa J E."/>
            <person name="Modenutti C."/>
        </authorList>
    </citation>
    <scope>NUCLEOTIDE SEQUENCE [LARGE SCALE GENOMIC DNA]</scope>
</reference>
<dbReference type="PANTHER" id="PTHR33156">
    <property type="entry name" value="OS02G0230000 PROTEIN"/>
    <property type="match status" value="1"/>
</dbReference>
<keyword evidence="3" id="KW-1185">Reference proteome</keyword>
<dbReference type="Proteomes" id="UP001642360">
    <property type="component" value="Unassembled WGS sequence"/>
</dbReference>
<dbReference type="InterPro" id="IPR043459">
    <property type="entry name" value="NFD6/NOXY2-like"/>
</dbReference>
<comment type="caution">
    <text evidence="2">The sequence shown here is derived from an EMBL/GenBank/DDBJ whole genome shotgun (WGS) entry which is preliminary data.</text>
</comment>
<protein>
    <submittedName>
        <fullName evidence="2">Uncharacterized protein</fullName>
    </submittedName>
</protein>